<dbReference type="HOGENOM" id="CLU_030716_1_0_11"/>
<proteinExistence type="predicted"/>
<dbReference type="InterPro" id="IPR027417">
    <property type="entry name" value="P-loop_NTPase"/>
</dbReference>
<name>E9T081_RHOHA</name>
<dbReference type="OrthoDB" id="3188010at2"/>
<keyword evidence="2" id="KW-1185">Reference proteome</keyword>
<dbReference type="Proteomes" id="UP000004245">
    <property type="component" value="Unassembled WGS sequence"/>
</dbReference>
<evidence type="ECO:0000313" key="2">
    <source>
        <dbReference type="Proteomes" id="UP000004245"/>
    </source>
</evidence>
<sequence length="489" mass="53488">MFDGDIETGEKAVELARRIGAKPMPWQREALHALMTRNDDGRWTHSDACLICPRQNGKSLILTLRILYGLFKLGETIIFTAQRWTTAEEIYQRTWALIEPRKSLLARVKKTTCSQGRGVIEMKNGNKVVFTTRSADAGRGLTKLDLVIYDEAYNLTDGEMSALGPAQLAADDPQTIYTSSAVNQDEHSNGLVLAALRERGLAGERELYFAEYMAPEEMDRADEATWQYANPSYGVIQTPSKIRKLMRGFATQAGRKSFDVEILGRGDWPIEELLEDTKPVVDMAGWSKLHDTAPAFTGSTCLAVDMSTERERSDRTCSITVAAKTKRGAHLQIGYHGAADTTTVVKFIVAAVEAGDPVAVVIDPKSAAQVLIKPLQRAGVEPELMRTQDVIESTSGFLTAVDEGHVTHDNDRRMDEALESARLREIGDGGGVAWARKTSGTICQLVAGSNALWGLSQFEPKAVPPPAEVGFEPAPDGGSVMGDLMEVSW</sequence>
<dbReference type="SUPFAM" id="SSF52540">
    <property type="entry name" value="P-loop containing nucleoside triphosphate hydrolases"/>
    <property type="match status" value="1"/>
</dbReference>
<accession>E9T081</accession>
<reference evidence="1" key="1">
    <citation type="submission" date="2011-01" db="EMBL/GenBank/DDBJ databases">
        <authorList>
            <person name="Muzny D."/>
            <person name="Qin X."/>
            <person name="Buhay C."/>
            <person name="Dugan-Rocha S."/>
            <person name="Ding Y."/>
            <person name="Chen G."/>
            <person name="Hawes A."/>
            <person name="Holder M."/>
            <person name="Jhangiani S."/>
            <person name="Johnson A."/>
            <person name="Khan Z."/>
            <person name="Li Z."/>
            <person name="Liu W."/>
            <person name="Liu X."/>
            <person name="Perez L."/>
            <person name="Shen H."/>
            <person name="Wang Q."/>
            <person name="Watt J."/>
            <person name="Xi L."/>
            <person name="Xin Y."/>
            <person name="Zhou J."/>
            <person name="Deng J."/>
            <person name="Jiang H."/>
            <person name="Liu Y."/>
            <person name="Qu J."/>
            <person name="Song X.-Z."/>
            <person name="Zhang L."/>
            <person name="Villasana D."/>
            <person name="Johnson A."/>
            <person name="Liu J."/>
            <person name="Liyanage D."/>
            <person name="Lorensuhewa L."/>
            <person name="Robinson T."/>
            <person name="Song A."/>
            <person name="Song B.-B."/>
            <person name="Dinh H."/>
            <person name="Thornton R."/>
            <person name="Coyle M."/>
            <person name="Francisco L."/>
            <person name="Jackson L."/>
            <person name="Javaid M."/>
            <person name="Korchina V."/>
            <person name="Kovar C."/>
            <person name="Mata R."/>
            <person name="Mathew T."/>
            <person name="Ngo R."/>
            <person name="Nguyen L."/>
            <person name="Nguyen N."/>
            <person name="Okwuonu G."/>
            <person name="Ongeri F."/>
            <person name="Pham C."/>
            <person name="Simmons D."/>
            <person name="Wilczek-Boney K."/>
            <person name="Hale W."/>
            <person name="Jakkamsetti A."/>
            <person name="Pham P."/>
            <person name="Ruth R."/>
            <person name="San Lucas F."/>
            <person name="Warren J."/>
            <person name="Zhang J."/>
            <person name="Zhao Z."/>
            <person name="Zhou C."/>
            <person name="Zhu D."/>
            <person name="Lee S."/>
            <person name="Bess C."/>
            <person name="Blankenburg K."/>
            <person name="Forbes L."/>
            <person name="Fu Q."/>
            <person name="Gubbala S."/>
            <person name="Hirani K."/>
            <person name="Jayaseelan J.C."/>
            <person name="Lara F."/>
            <person name="Munidasa M."/>
            <person name="Palculict T."/>
            <person name="Patil S."/>
            <person name="Pu L.-L."/>
            <person name="Saada N."/>
            <person name="Tang L."/>
            <person name="Weissenberger G."/>
            <person name="Zhu Y."/>
            <person name="Hemphill L."/>
            <person name="Shang Y."/>
            <person name="Youmans B."/>
            <person name="Ayvaz T."/>
            <person name="Ross M."/>
            <person name="Santibanez J."/>
            <person name="Aqrawi P."/>
            <person name="Gross S."/>
            <person name="Joshi V."/>
            <person name="Fowler G."/>
            <person name="Nazareth L."/>
            <person name="Reid J."/>
            <person name="Worley K."/>
            <person name="Petrosino J."/>
            <person name="Highlander S."/>
            <person name="Gibbs R."/>
        </authorList>
    </citation>
    <scope>NUCLEOTIDE SEQUENCE [LARGE SCALE GENOMIC DNA]</scope>
    <source>
        <strain evidence="1">ATCC 33707</strain>
    </source>
</reference>
<organism evidence="1 2">
    <name type="scientific">Prescottella equi ATCC 33707</name>
    <dbReference type="NCBI Taxonomy" id="525370"/>
    <lineage>
        <taxon>Bacteria</taxon>
        <taxon>Bacillati</taxon>
        <taxon>Actinomycetota</taxon>
        <taxon>Actinomycetes</taxon>
        <taxon>Mycobacteriales</taxon>
        <taxon>Nocardiaceae</taxon>
        <taxon>Prescottella</taxon>
    </lineage>
</organism>
<comment type="caution">
    <text evidence="1">The sequence shown here is derived from an EMBL/GenBank/DDBJ whole genome shotgun (WGS) entry which is preliminary data.</text>
</comment>
<evidence type="ECO:0000313" key="1">
    <source>
        <dbReference type="EMBL" id="EGD24664.1"/>
    </source>
</evidence>
<gene>
    <name evidence="1" type="ORF">HMPREF0724_11782</name>
</gene>
<dbReference type="AlphaFoldDB" id="E9T081"/>
<protein>
    <submittedName>
        <fullName evidence="1">Phage terminase, large subunit</fullName>
    </submittedName>
</protein>
<dbReference type="Gene3D" id="3.40.50.300">
    <property type="entry name" value="P-loop containing nucleotide triphosphate hydrolases"/>
    <property type="match status" value="1"/>
</dbReference>
<dbReference type="EMBL" id="ADNW02000008">
    <property type="protein sequence ID" value="EGD24664.1"/>
    <property type="molecule type" value="Genomic_DNA"/>
</dbReference>